<dbReference type="AlphaFoldDB" id="A0A3N0CAK0"/>
<dbReference type="OrthoDB" id="3823733at2"/>
<sequence length="241" mass="25900">MPRTGPNWSAEARGRSRLGGVISRERIENAVRRGSLTVLIAATVGALAWVLWPQQSATPKTEPNVPLAVVPGTVLKAKECGEPATRPFTPKSITVRNVAKNAEVLALPRDSNNVPQAPPISAAGKTQFAWDEPTLPPGSPRGNALFNAHTWPDGTALGNRLLEHLQVGGKIIVKGKHGAELCYRVTKRTVIKAADGSYEYYVKDGPPQLALIVCSPPRLGPGNWQNRTIWYASPITADDPV</sequence>
<evidence type="ECO:0000256" key="1">
    <source>
        <dbReference type="ARBA" id="ARBA00022801"/>
    </source>
</evidence>
<dbReference type="GO" id="GO:0016787">
    <property type="term" value="F:hydrolase activity"/>
    <property type="evidence" value="ECO:0007669"/>
    <property type="project" value="UniProtKB-KW"/>
</dbReference>
<evidence type="ECO:0000313" key="4">
    <source>
        <dbReference type="Proteomes" id="UP000267128"/>
    </source>
</evidence>
<dbReference type="InterPro" id="IPR042001">
    <property type="entry name" value="Sortase_F"/>
</dbReference>
<proteinExistence type="predicted"/>
<accession>A0A3N0CAK0</accession>
<dbReference type="Proteomes" id="UP000267128">
    <property type="component" value="Unassembled WGS sequence"/>
</dbReference>
<keyword evidence="4" id="KW-1185">Reference proteome</keyword>
<keyword evidence="1" id="KW-0378">Hydrolase</keyword>
<dbReference type="InterPro" id="IPR005754">
    <property type="entry name" value="Sortase"/>
</dbReference>
<dbReference type="EMBL" id="RJSE01000009">
    <property type="protein sequence ID" value="RNL60480.1"/>
    <property type="molecule type" value="Genomic_DNA"/>
</dbReference>
<dbReference type="Gene3D" id="2.40.260.10">
    <property type="entry name" value="Sortase"/>
    <property type="match status" value="1"/>
</dbReference>
<dbReference type="SUPFAM" id="SSF63817">
    <property type="entry name" value="Sortase"/>
    <property type="match status" value="1"/>
</dbReference>
<organism evidence="3 4">
    <name type="scientific">Nocardioides marmoriginsengisoli</name>
    <dbReference type="NCBI Taxonomy" id="661483"/>
    <lineage>
        <taxon>Bacteria</taxon>
        <taxon>Bacillati</taxon>
        <taxon>Actinomycetota</taxon>
        <taxon>Actinomycetes</taxon>
        <taxon>Propionibacteriales</taxon>
        <taxon>Nocardioidaceae</taxon>
        <taxon>Nocardioides</taxon>
    </lineage>
</organism>
<keyword evidence="2" id="KW-0812">Transmembrane</keyword>
<dbReference type="CDD" id="cd05829">
    <property type="entry name" value="Sortase_F"/>
    <property type="match status" value="1"/>
</dbReference>
<dbReference type="Pfam" id="PF04203">
    <property type="entry name" value="Sortase"/>
    <property type="match status" value="1"/>
</dbReference>
<keyword evidence="2" id="KW-0472">Membrane</keyword>
<evidence type="ECO:0000313" key="3">
    <source>
        <dbReference type="EMBL" id="RNL60480.1"/>
    </source>
</evidence>
<comment type="caution">
    <text evidence="3">The sequence shown here is derived from an EMBL/GenBank/DDBJ whole genome shotgun (WGS) entry which is preliminary data.</text>
</comment>
<protein>
    <submittedName>
        <fullName evidence="3">Class F sortase</fullName>
    </submittedName>
</protein>
<feature type="transmembrane region" description="Helical" evidence="2">
    <location>
        <begin position="34"/>
        <end position="52"/>
    </location>
</feature>
<evidence type="ECO:0000256" key="2">
    <source>
        <dbReference type="SAM" id="Phobius"/>
    </source>
</evidence>
<reference evidence="3 4" key="1">
    <citation type="submission" date="2018-11" db="EMBL/GenBank/DDBJ databases">
        <authorList>
            <person name="Li F."/>
        </authorList>
    </citation>
    <scope>NUCLEOTIDE SEQUENCE [LARGE SCALE GENOMIC DNA]</scope>
    <source>
        <strain evidence="3 4">Gsoil 097</strain>
    </source>
</reference>
<name>A0A3N0CAK0_9ACTN</name>
<gene>
    <name evidence="3" type="ORF">EFK50_19345</name>
</gene>
<dbReference type="InterPro" id="IPR023365">
    <property type="entry name" value="Sortase_dom-sf"/>
</dbReference>
<keyword evidence="2" id="KW-1133">Transmembrane helix</keyword>